<dbReference type="Pfam" id="PF00391">
    <property type="entry name" value="PEP-utilizers"/>
    <property type="match status" value="1"/>
</dbReference>
<feature type="region of interest" description="Disordered" evidence="1">
    <location>
        <begin position="91"/>
        <end position="153"/>
    </location>
</feature>
<dbReference type="RefSeq" id="WP_158039162.1">
    <property type="nucleotide sequence ID" value="NZ_JACCFV010000001.1"/>
</dbReference>
<dbReference type="AlphaFoldDB" id="A0A7J5C0S6"/>
<evidence type="ECO:0000313" key="6">
    <source>
        <dbReference type="Proteomes" id="UP000467240"/>
    </source>
</evidence>
<dbReference type="InterPro" id="IPR002192">
    <property type="entry name" value="PPDK_AMP/ATP-bd"/>
</dbReference>
<dbReference type="SUPFAM" id="SSF52009">
    <property type="entry name" value="Phosphohistidine domain"/>
    <property type="match status" value="1"/>
</dbReference>
<keyword evidence="2" id="KW-1133">Transmembrane helix</keyword>
<dbReference type="InterPro" id="IPR036637">
    <property type="entry name" value="Phosphohistidine_dom_sf"/>
</dbReference>
<sequence>MHEESATPGRATASGPTDVAGSVPPRPGFVRDLRTCRTWDLAEVGGKAVGLGELAAAGAPVAEGVVVTTAAYRAAIEPVRSRLEALLSELERTEAQTPGPARPEAKRPEPETPEPARPEANRPDCDAHGGGPPADRTRRTTGPTVGATSPASATADRIRHLVLDAAVPPALTAELSVAVERLGGPFAVRSSATAEDLADASFAGQQDTFLGVDAADVPNAVRRCWASLWTDRAIDYRRRHGIDPNDVSLAVVVQRLVPAVAAGVVFTADPSTGRRDRSVVSAAWGLGEAVVSAQVQTDDLVVGDGRVLDRRTGDKVVRTVRTGDGTALEPVPDDRRRAPVLSDARALELVALAERVARDRGRPQDIEWALDGSGRIVLVQARPITALPPAPGPVPTTWPVHERGTMYVRASIVEQMPTPLSPLFADLVATAVPEGLRRMIADSTGRLDVIEPDGMTFPTVNGYAYYAYTAAQLWRMMALLPAVLRTTRSARTTPDPPGVERWRTVAHPAYAAVAARANETDPATQDARALVALVDELVLACCEYYASVQEVLPSVAMAENLFTWFVRAVGRPGDPAPDVFLLGGDSAPIRAERDLFELARWVRGHDDLRRVVAAGDALPPDGARPEGVSAEDWAAFTERFRAHLARYGHAVFDLDLMNPVAADDPAPVLDSLRYSVRGGGQDPRERREHLRSVADEAAETVRRRLRPMLRRPFDRYLERARRLGPVREDALADVGLAWLAARRALRTLGQRLTEAGAIVEPDDVYWLRRDELARAAADLDAGRTPPERHALVAERRTVWRGQALATPPGILPDHSIWHVFDRVMPTVGTDDGATLRGTASSGGIVTATARVVHGPADFAALLPGEVLVAAITTPAWTPLFARAAGVVTDVGGPLSHSSIVAREYGVPAVLGTGTATSRIRTGDRITVDGRSGSVSWASDEESVPASSEERVGDAAATSVDPTTRRRRAVLVVAGGVLAAGALIGIVAAVRSASRPR</sequence>
<feature type="region of interest" description="Disordered" evidence="1">
    <location>
        <begin position="1"/>
        <end position="30"/>
    </location>
</feature>
<evidence type="ECO:0000256" key="1">
    <source>
        <dbReference type="SAM" id="MobiDB-lite"/>
    </source>
</evidence>
<dbReference type="Gene3D" id="3.30.470.20">
    <property type="entry name" value="ATP-grasp fold, B domain"/>
    <property type="match status" value="1"/>
</dbReference>
<dbReference type="SUPFAM" id="SSF56059">
    <property type="entry name" value="Glutathione synthetase ATP-binding domain-like"/>
    <property type="match status" value="2"/>
</dbReference>
<dbReference type="Gene3D" id="3.30.1490.20">
    <property type="entry name" value="ATP-grasp fold, A domain"/>
    <property type="match status" value="1"/>
</dbReference>
<dbReference type="GO" id="GO:0016301">
    <property type="term" value="F:kinase activity"/>
    <property type="evidence" value="ECO:0007669"/>
    <property type="project" value="InterPro"/>
</dbReference>
<feature type="domain" description="Pyruvate phosphate dikinase AMP/ATP-binding" evidence="4">
    <location>
        <begin position="43"/>
        <end position="387"/>
    </location>
</feature>
<dbReference type="EMBL" id="WBJZ01000002">
    <property type="protein sequence ID" value="KAB1662224.1"/>
    <property type="molecule type" value="Genomic_DNA"/>
</dbReference>
<dbReference type="OrthoDB" id="9765468at2"/>
<dbReference type="InterPro" id="IPR008279">
    <property type="entry name" value="PEP-util_enz_mobile_dom"/>
</dbReference>
<dbReference type="Proteomes" id="UP000467240">
    <property type="component" value="Unassembled WGS sequence"/>
</dbReference>
<evidence type="ECO:0000259" key="3">
    <source>
        <dbReference type="Pfam" id="PF00391"/>
    </source>
</evidence>
<organism evidence="5 6">
    <name type="scientific">Pseudoclavibacter chungangensis</name>
    <dbReference type="NCBI Taxonomy" id="587635"/>
    <lineage>
        <taxon>Bacteria</taxon>
        <taxon>Bacillati</taxon>
        <taxon>Actinomycetota</taxon>
        <taxon>Actinomycetes</taxon>
        <taxon>Micrococcales</taxon>
        <taxon>Microbacteriaceae</taxon>
        <taxon>Pseudoclavibacter</taxon>
    </lineage>
</organism>
<proteinExistence type="predicted"/>
<feature type="compositionally biased region" description="Basic and acidic residues" evidence="1">
    <location>
        <begin position="103"/>
        <end position="127"/>
    </location>
</feature>
<keyword evidence="2" id="KW-0812">Transmembrane</keyword>
<gene>
    <name evidence="5" type="ORF">F8O01_01825</name>
</gene>
<dbReference type="PANTHER" id="PTHR43615">
    <property type="entry name" value="PHOSPHOENOLPYRUVATE SYNTHASE-RELATED"/>
    <property type="match status" value="1"/>
</dbReference>
<name>A0A7J5C0S6_9MICO</name>
<keyword evidence="6" id="KW-1185">Reference proteome</keyword>
<dbReference type="InterPro" id="IPR051549">
    <property type="entry name" value="PEP_Utilizing_Enz"/>
</dbReference>
<keyword evidence="5" id="KW-0670">Pyruvate</keyword>
<dbReference type="PANTHER" id="PTHR43615:SF1">
    <property type="entry name" value="PPDK_N DOMAIN-CONTAINING PROTEIN"/>
    <property type="match status" value="1"/>
</dbReference>
<feature type="compositionally biased region" description="Polar residues" evidence="1">
    <location>
        <begin position="140"/>
        <end position="152"/>
    </location>
</feature>
<keyword evidence="2" id="KW-0472">Membrane</keyword>
<protein>
    <submittedName>
        <fullName evidence="5">Phosphoenolpyruvate synthase</fullName>
    </submittedName>
</protein>
<comment type="caution">
    <text evidence="5">The sequence shown here is derived from an EMBL/GenBank/DDBJ whole genome shotgun (WGS) entry which is preliminary data.</text>
</comment>
<dbReference type="Pfam" id="PF01326">
    <property type="entry name" value="PPDK_N"/>
    <property type="match status" value="1"/>
</dbReference>
<evidence type="ECO:0000313" key="5">
    <source>
        <dbReference type="EMBL" id="KAB1662224.1"/>
    </source>
</evidence>
<evidence type="ECO:0000256" key="2">
    <source>
        <dbReference type="SAM" id="Phobius"/>
    </source>
</evidence>
<dbReference type="InterPro" id="IPR013815">
    <property type="entry name" value="ATP_grasp_subdomain_1"/>
</dbReference>
<feature type="domain" description="PEP-utilising enzyme mobile" evidence="3">
    <location>
        <begin position="863"/>
        <end position="932"/>
    </location>
</feature>
<accession>A0A7J5C0S6</accession>
<reference evidence="5 6" key="1">
    <citation type="submission" date="2019-09" db="EMBL/GenBank/DDBJ databases">
        <title>Phylogeny of genus Pseudoclavibacter and closely related genus.</title>
        <authorList>
            <person name="Li Y."/>
        </authorList>
    </citation>
    <scope>NUCLEOTIDE SEQUENCE [LARGE SCALE GENOMIC DNA]</scope>
    <source>
        <strain evidence="5 6">DSM 23821</strain>
    </source>
</reference>
<dbReference type="Gene3D" id="3.50.30.10">
    <property type="entry name" value="Phosphohistidine domain"/>
    <property type="match status" value="1"/>
</dbReference>
<feature type="region of interest" description="Disordered" evidence="1">
    <location>
        <begin position="930"/>
        <end position="959"/>
    </location>
</feature>
<dbReference type="GO" id="GO:0005524">
    <property type="term" value="F:ATP binding"/>
    <property type="evidence" value="ECO:0007669"/>
    <property type="project" value="InterPro"/>
</dbReference>
<feature type="transmembrane region" description="Helical" evidence="2">
    <location>
        <begin position="968"/>
        <end position="989"/>
    </location>
</feature>
<evidence type="ECO:0000259" key="4">
    <source>
        <dbReference type="Pfam" id="PF01326"/>
    </source>
</evidence>